<dbReference type="Proteomes" id="UP001153328">
    <property type="component" value="Unassembled WGS sequence"/>
</dbReference>
<accession>A0A9W4GX62</accession>
<protein>
    <submittedName>
        <fullName evidence="1">Uncharacterized protein</fullName>
    </submittedName>
</protein>
<proteinExistence type="predicted"/>
<evidence type="ECO:0000313" key="1">
    <source>
        <dbReference type="EMBL" id="CAG7615546.1"/>
    </source>
</evidence>
<keyword evidence="2" id="KW-1185">Reference proteome</keyword>
<name>A0A9W4GX62_9ACTN</name>
<reference evidence="1" key="1">
    <citation type="submission" date="2021-06" db="EMBL/GenBank/DDBJ databases">
        <authorList>
            <person name="Arsene-Ploetze F."/>
        </authorList>
    </citation>
    <scope>NUCLEOTIDE SEQUENCE</scope>
    <source>
        <strain evidence="1">SBRY1</strain>
    </source>
</reference>
<organism evidence="1 2">
    <name type="scientific">Actinacidiphila bryophytorum</name>
    <dbReference type="NCBI Taxonomy" id="1436133"/>
    <lineage>
        <taxon>Bacteria</taxon>
        <taxon>Bacillati</taxon>
        <taxon>Actinomycetota</taxon>
        <taxon>Actinomycetes</taxon>
        <taxon>Kitasatosporales</taxon>
        <taxon>Streptomycetaceae</taxon>
        <taxon>Actinacidiphila</taxon>
    </lineage>
</organism>
<evidence type="ECO:0000313" key="2">
    <source>
        <dbReference type="Proteomes" id="UP001153328"/>
    </source>
</evidence>
<gene>
    <name evidence="1" type="ORF">SBRY_110078</name>
</gene>
<sequence length="72" mass="7650">MSRRTQDLRGYAYPPTFLRLMPSSDSVDRAGAAGELPYGVRRGVVAADGIGPPPGTIRRESAAFLCLRAEAG</sequence>
<dbReference type="EMBL" id="CAJVAX010000003">
    <property type="protein sequence ID" value="CAG7615546.1"/>
    <property type="molecule type" value="Genomic_DNA"/>
</dbReference>
<dbReference type="AlphaFoldDB" id="A0A9W4GX62"/>
<comment type="caution">
    <text evidence="1">The sequence shown here is derived from an EMBL/GenBank/DDBJ whole genome shotgun (WGS) entry which is preliminary data.</text>
</comment>